<dbReference type="PANTHER" id="PTHR43490">
    <property type="entry name" value="(+)-NEOMENTHOL DEHYDROGENASE"/>
    <property type="match status" value="1"/>
</dbReference>
<dbReference type="AlphaFoldDB" id="A0A6J4TMK1"/>
<gene>
    <name evidence="5" type="ORF">AVDCRST_MAG85-3362</name>
</gene>
<keyword evidence="3" id="KW-0560">Oxidoreductase</keyword>
<dbReference type="SUPFAM" id="SSF51735">
    <property type="entry name" value="NAD(P)-binding Rossmann-fold domains"/>
    <property type="match status" value="1"/>
</dbReference>
<reference evidence="5" key="1">
    <citation type="submission" date="2020-02" db="EMBL/GenBank/DDBJ databases">
        <authorList>
            <person name="Meier V. D."/>
        </authorList>
    </citation>
    <scope>NUCLEOTIDE SEQUENCE</scope>
    <source>
        <strain evidence="5">AVDCRST_MAG85</strain>
    </source>
</reference>
<evidence type="ECO:0000256" key="3">
    <source>
        <dbReference type="ARBA" id="ARBA00023002"/>
    </source>
</evidence>
<evidence type="ECO:0000256" key="2">
    <source>
        <dbReference type="ARBA" id="ARBA00022857"/>
    </source>
</evidence>
<sequence>MMAHRAPLIVALRVPGSAVPLSPRQAAPTIETMTTTLITGANKGLGHEAARRLVAEGHDVWVAARDADRGKAAADALGARFVVLDVRDEESVAAAAEHVGANGGLDVLVNNAGIAYPPDGLENDSPAAIAAILDTNVVGIARVTHAFTPLLERSGNPVIVNVSSGMGSIASTTDPDRIESTIASLGYASSKAAVNMLTTQYAKALPGMRVNAVDPGYTATDFNGHSGPQTVEEGTDAMVEMAQVGPDGPTGTFTDRNGPAAF</sequence>
<evidence type="ECO:0000256" key="4">
    <source>
        <dbReference type="RuleBase" id="RU000363"/>
    </source>
</evidence>
<dbReference type="InterPro" id="IPR020904">
    <property type="entry name" value="Sc_DH/Rdtase_CS"/>
</dbReference>
<dbReference type="PANTHER" id="PTHR43490:SF99">
    <property type="entry name" value="SHORT-CHAIN DEHYDROGENASE_REDUCTASE"/>
    <property type="match status" value="1"/>
</dbReference>
<evidence type="ECO:0000313" key="5">
    <source>
        <dbReference type="EMBL" id="CAA9527392.1"/>
    </source>
</evidence>
<protein>
    <submittedName>
        <fullName evidence="5">Short-chain dehydrogenase/reductase SDR</fullName>
    </submittedName>
</protein>
<organism evidence="5">
    <name type="scientific">uncultured Solirubrobacteraceae bacterium</name>
    <dbReference type="NCBI Taxonomy" id="1162706"/>
    <lineage>
        <taxon>Bacteria</taxon>
        <taxon>Bacillati</taxon>
        <taxon>Actinomycetota</taxon>
        <taxon>Thermoleophilia</taxon>
        <taxon>Solirubrobacterales</taxon>
        <taxon>Solirubrobacteraceae</taxon>
        <taxon>environmental samples</taxon>
    </lineage>
</organism>
<dbReference type="PRINTS" id="PR00080">
    <property type="entry name" value="SDRFAMILY"/>
</dbReference>
<dbReference type="GO" id="GO:0016491">
    <property type="term" value="F:oxidoreductase activity"/>
    <property type="evidence" value="ECO:0007669"/>
    <property type="project" value="UniProtKB-KW"/>
</dbReference>
<dbReference type="Gene3D" id="3.40.50.720">
    <property type="entry name" value="NAD(P)-binding Rossmann-like Domain"/>
    <property type="match status" value="1"/>
</dbReference>
<evidence type="ECO:0000256" key="1">
    <source>
        <dbReference type="ARBA" id="ARBA00006484"/>
    </source>
</evidence>
<dbReference type="EMBL" id="CADCVT010000372">
    <property type="protein sequence ID" value="CAA9527392.1"/>
    <property type="molecule type" value="Genomic_DNA"/>
</dbReference>
<proteinExistence type="inferred from homology"/>
<name>A0A6J4TMK1_9ACTN</name>
<dbReference type="Pfam" id="PF00106">
    <property type="entry name" value="adh_short"/>
    <property type="match status" value="1"/>
</dbReference>
<keyword evidence="2" id="KW-0521">NADP</keyword>
<dbReference type="InterPro" id="IPR036291">
    <property type="entry name" value="NAD(P)-bd_dom_sf"/>
</dbReference>
<dbReference type="InterPro" id="IPR002347">
    <property type="entry name" value="SDR_fam"/>
</dbReference>
<dbReference type="PROSITE" id="PS00061">
    <property type="entry name" value="ADH_SHORT"/>
    <property type="match status" value="1"/>
</dbReference>
<accession>A0A6J4TMK1</accession>
<comment type="similarity">
    <text evidence="1 4">Belongs to the short-chain dehydrogenases/reductases (SDR) family.</text>
</comment>
<dbReference type="PRINTS" id="PR00081">
    <property type="entry name" value="GDHRDH"/>
</dbReference>